<sequence>MSCAGLLSLALFVLFRRVFCSYHVSRLSCGGRVVACWIAIYECFLHSKVLVQLCSCFCSLRPLLQFDAATQAILSSHGNTEPLKLRMICFCKSRLPPHLLSRYITKSSLFTS</sequence>
<evidence type="ECO:0000313" key="2">
    <source>
        <dbReference type="EMBL" id="KAK3401375.1"/>
    </source>
</evidence>
<accession>A0AAE0PJZ0</accession>
<reference evidence="2" key="2">
    <citation type="submission" date="2023-07" db="EMBL/GenBank/DDBJ databases">
        <authorList>
            <consortium name="Lawrence Berkeley National Laboratory"/>
            <person name="Haridas S."/>
            <person name="Hensen N."/>
            <person name="Bonometti L."/>
            <person name="Westerberg I."/>
            <person name="Brannstrom I.O."/>
            <person name="Guillou S."/>
            <person name="Cros-Aarteil S."/>
            <person name="Calhoun S."/>
            <person name="Kuo A."/>
            <person name="Mondo S."/>
            <person name="Pangilinan J."/>
            <person name="Riley R."/>
            <person name="LaButti K."/>
            <person name="Andreopoulos B."/>
            <person name="Lipzen A."/>
            <person name="Chen C."/>
            <person name="Yanf M."/>
            <person name="Daum C."/>
            <person name="Ng V."/>
            <person name="Clum A."/>
            <person name="Steindorff A."/>
            <person name="Ohm R."/>
            <person name="Martin F."/>
            <person name="Silar P."/>
            <person name="Natvig D."/>
            <person name="Lalanne C."/>
            <person name="Gautier V."/>
            <person name="Ament-velasquez S.L."/>
            <person name="Kruys A."/>
            <person name="Hutchinson M.I."/>
            <person name="Powell A.J."/>
            <person name="Barry K."/>
            <person name="Miller A.N."/>
            <person name="Grigoriev I.V."/>
            <person name="Debuchy R."/>
            <person name="Gladieux P."/>
            <person name="Thoren M.H."/>
            <person name="Johannesson H."/>
        </authorList>
    </citation>
    <scope>NUCLEOTIDE SEQUENCE</scope>
    <source>
        <strain evidence="2">FGSC 1904</strain>
    </source>
</reference>
<evidence type="ECO:0000313" key="3">
    <source>
        <dbReference type="Proteomes" id="UP001281003"/>
    </source>
</evidence>
<proteinExistence type="predicted"/>
<dbReference type="AlphaFoldDB" id="A0AAE0PJZ0"/>
<feature type="chain" id="PRO_5042173575" description="Secreted protein" evidence="1">
    <location>
        <begin position="21"/>
        <end position="112"/>
    </location>
</feature>
<keyword evidence="1" id="KW-0732">Signal</keyword>
<organism evidence="2 3">
    <name type="scientific">Sordaria brevicollis</name>
    <dbReference type="NCBI Taxonomy" id="83679"/>
    <lineage>
        <taxon>Eukaryota</taxon>
        <taxon>Fungi</taxon>
        <taxon>Dikarya</taxon>
        <taxon>Ascomycota</taxon>
        <taxon>Pezizomycotina</taxon>
        <taxon>Sordariomycetes</taxon>
        <taxon>Sordariomycetidae</taxon>
        <taxon>Sordariales</taxon>
        <taxon>Sordariaceae</taxon>
        <taxon>Sordaria</taxon>
    </lineage>
</organism>
<reference evidence="2" key="1">
    <citation type="journal article" date="2023" name="Mol. Phylogenet. Evol.">
        <title>Genome-scale phylogeny and comparative genomics of the fungal order Sordariales.</title>
        <authorList>
            <person name="Hensen N."/>
            <person name="Bonometti L."/>
            <person name="Westerberg I."/>
            <person name="Brannstrom I.O."/>
            <person name="Guillou S."/>
            <person name="Cros-Aarteil S."/>
            <person name="Calhoun S."/>
            <person name="Haridas S."/>
            <person name="Kuo A."/>
            <person name="Mondo S."/>
            <person name="Pangilinan J."/>
            <person name="Riley R."/>
            <person name="LaButti K."/>
            <person name="Andreopoulos B."/>
            <person name="Lipzen A."/>
            <person name="Chen C."/>
            <person name="Yan M."/>
            <person name="Daum C."/>
            <person name="Ng V."/>
            <person name="Clum A."/>
            <person name="Steindorff A."/>
            <person name="Ohm R.A."/>
            <person name="Martin F."/>
            <person name="Silar P."/>
            <person name="Natvig D.O."/>
            <person name="Lalanne C."/>
            <person name="Gautier V."/>
            <person name="Ament-Velasquez S.L."/>
            <person name="Kruys A."/>
            <person name="Hutchinson M.I."/>
            <person name="Powell A.J."/>
            <person name="Barry K."/>
            <person name="Miller A.N."/>
            <person name="Grigoriev I.V."/>
            <person name="Debuchy R."/>
            <person name="Gladieux P."/>
            <person name="Hiltunen Thoren M."/>
            <person name="Johannesson H."/>
        </authorList>
    </citation>
    <scope>NUCLEOTIDE SEQUENCE</scope>
    <source>
        <strain evidence="2">FGSC 1904</strain>
    </source>
</reference>
<keyword evidence="3" id="KW-1185">Reference proteome</keyword>
<evidence type="ECO:0000256" key="1">
    <source>
        <dbReference type="SAM" id="SignalP"/>
    </source>
</evidence>
<evidence type="ECO:0008006" key="4">
    <source>
        <dbReference type="Google" id="ProtNLM"/>
    </source>
</evidence>
<comment type="caution">
    <text evidence="2">The sequence shown here is derived from an EMBL/GenBank/DDBJ whole genome shotgun (WGS) entry which is preliminary data.</text>
</comment>
<dbReference type="Proteomes" id="UP001281003">
    <property type="component" value="Unassembled WGS sequence"/>
</dbReference>
<name>A0AAE0PJZ0_SORBR</name>
<gene>
    <name evidence="2" type="ORF">B0T20DRAFT_113896</name>
</gene>
<protein>
    <recommendedName>
        <fullName evidence="4">Secreted protein</fullName>
    </recommendedName>
</protein>
<feature type="signal peptide" evidence="1">
    <location>
        <begin position="1"/>
        <end position="20"/>
    </location>
</feature>
<dbReference type="EMBL" id="JAUTDP010000002">
    <property type="protein sequence ID" value="KAK3401375.1"/>
    <property type="molecule type" value="Genomic_DNA"/>
</dbReference>